<reference evidence="1" key="1">
    <citation type="submission" date="2021-02" db="EMBL/GenBank/DDBJ databases">
        <authorList>
            <person name="Dougan E. K."/>
            <person name="Rhodes N."/>
            <person name="Thang M."/>
            <person name="Chan C."/>
        </authorList>
    </citation>
    <scope>NUCLEOTIDE SEQUENCE</scope>
</reference>
<dbReference type="AlphaFoldDB" id="A0A813IZW9"/>
<name>A0A813IZW9_POLGL</name>
<proteinExistence type="predicted"/>
<dbReference type="EMBL" id="CAJNNW010015977">
    <property type="protein sequence ID" value="CAE8658295.1"/>
    <property type="molecule type" value="Genomic_DNA"/>
</dbReference>
<evidence type="ECO:0000313" key="2">
    <source>
        <dbReference type="Proteomes" id="UP000626109"/>
    </source>
</evidence>
<accession>A0A813IZW9</accession>
<protein>
    <submittedName>
        <fullName evidence="1">Uncharacterized protein</fullName>
    </submittedName>
</protein>
<evidence type="ECO:0000313" key="1">
    <source>
        <dbReference type="EMBL" id="CAE8658295.1"/>
    </source>
</evidence>
<gene>
    <name evidence="1" type="ORF">PGLA2088_LOCUS13368</name>
</gene>
<comment type="caution">
    <text evidence="1">The sequence shown here is derived from an EMBL/GenBank/DDBJ whole genome shotgun (WGS) entry which is preliminary data.</text>
</comment>
<sequence length="134" mass="14944">MLAVGATALNIDTDMLKKQQALQWLNGYSQLFRDPATHNPTINNTKQRIGESDSCHWLRYRQRKQLTDEGNRSTIVDLFPNVNMEPAVIRGTKCLVTANCSETLQHTTQQSTTPNKGSARVIVATGCGIDRENN</sequence>
<dbReference type="Proteomes" id="UP000626109">
    <property type="component" value="Unassembled WGS sequence"/>
</dbReference>
<organism evidence="1 2">
    <name type="scientific">Polarella glacialis</name>
    <name type="common">Dinoflagellate</name>
    <dbReference type="NCBI Taxonomy" id="89957"/>
    <lineage>
        <taxon>Eukaryota</taxon>
        <taxon>Sar</taxon>
        <taxon>Alveolata</taxon>
        <taxon>Dinophyceae</taxon>
        <taxon>Suessiales</taxon>
        <taxon>Suessiaceae</taxon>
        <taxon>Polarella</taxon>
    </lineage>
</organism>